<gene>
    <name evidence="2" type="ORF">BKA24_001900</name>
</gene>
<dbReference type="RefSeq" id="WP_184217451.1">
    <property type="nucleotide sequence ID" value="NZ_JACHMD010000001.1"/>
</dbReference>
<keyword evidence="1" id="KW-1133">Transmembrane helix</keyword>
<dbReference type="Proteomes" id="UP000573729">
    <property type="component" value="Unassembled WGS sequence"/>
</dbReference>
<name>A0A7W7FI90_9MICO</name>
<keyword evidence="1" id="KW-0812">Transmembrane</keyword>
<evidence type="ECO:0000313" key="3">
    <source>
        <dbReference type="Proteomes" id="UP000573729"/>
    </source>
</evidence>
<protein>
    <recommendedName>
        <fullName evidence="4">MFS transporter permease</fullName>
    </recommendedName>
</protein>
<feature type="transmembrane region" description="Helical" evidence="1">
    <location>
        <begin position="7"/>
        <end position="28"/>
    </location>
</feature>
<comment type="caution">
    <text evidence="2">The sequence shown here is derived from an EMBL/GenBank/DDBJ whole genome shotgun (WGS) entry which is preliminary data.</text>
</comment>
<evidence type="ECO:0000313" key="2">
    <source>
        <dbReference type="EMBL" id="MBB4667191.1"/>
    </source>
</evidence>
<evidence type="ECO:0008006" key="4">
    <source>
        <dbReference type="Google" id="ProtNLM"/>
    </source>
</evidence>
<feature type="transmembrane region" description="Helical" evidence="1">
    <location>
        <begin position="97"/>
        <end position="119"/>
    </location>
</feature>
<feature type="transmembrane region" description="Helical" evidence="1">
    <location>
        <begin position="34"/>
        <end position="58"/>
    </location>
</feature>
<keyword evidence="3" id="KW-1185">Reference proteome</keyword>
<keyword evidence="1" id="KW-0472">Membrane</keyword>
<reference evidence="2 3" key="1">
    <citation type="submission" date="2020-08" db="EMBL/GenBank/DDBJ databases">
        <title>Sequencing the genomes of 1000 actinobacteria strains.</title>
        <authorList>
            <person name="Klenk H.-P."/>
        </authorList>
    </citation>
    <scope>NUCLEOTIDE SEQUENCE [LARGE SCALE GENOMIC DNA]</scope>
    <source>
        <strain evidence="2 3">DSM 24947</strain>
    </source>
</reference>
<accession>A0A7W7FI90</accession>
<proteinExistence type="predicted"/>
<organism evidence="2 3">
    <name type="scientific">Microbacterium marinum</name>
    <dbReference type="NCBI Taxonomy" id="421115"/>
    <lineage>
        <taxon>Bacteria</taxon>
        <taxon>Bacillati</taxon>
        <taxon>Actinomycetota</taxon>
        <taxon>Actinomycetes</taxon>
        <taxon>Micrococcales</taxon>
        <taxon>Microbacteriaceae</taxon>
        <taxon>Microbacterium</taxon>
    </lineage>
</organism>
<evidence type="ECO:0000256" key="1">
    <source>
        <dbReference type="SAM" id="Phobius"/>
    </source>
</evidence>
<sequence>MWLRRAMFQWMAPSAVVLPVWILIGWIVSDAGGWALAWVLFIAIPSVLLGQLLLTFLVRMRGTVRHSRSLSWLDVGGVALWHLLTIAVGFFVQAWFWPFLIGATAVYLAVLWSSLWQLFQEARPSVLLRRYTAPAAEQSPPVVVLQERRPPADDAF</sequence>
<dbReference type="EMBL" id="JACHMD010000001">
    <property type="protein sequence ID" value="MBB4667191.1"/>
    <property type="molecule type" value="Genomic_DNA"/>
</dbReference>
<feature type="transmembrane region" description="Helical" evidence="1">
    <location>
        <begin position="70"/>
        <end position="91"/>
    </location>
</feature>
<dbReference type="AlphaFoldDB" id="A0A7W7FI90"/>